<dbReference type="SUPFAM" id="SSF51445">
    <property type="entry name" value="(Trans)glycosidases"/>
    <property type="match status" value="1"/>
</dbReference>
<accession>A0A418SFE8</accession>
<organism evidence="5 6">
    <name type="scientific">Pseudooceanicola algae</name>
    <dbReference type="NCBI Taxonomy" id="1537215"/>
    <lineage>
        <taxon>Bacteria</taxon>
        <taxon>Pseudomonadati</taxon>
        <taxon>Pseudomonadota</taxon>
        <taxon>Alphaproteobacteria</taxon>
        <taxon>Rhodobacterales</taxon>
        <taxon>Paracoccaceae</taxon>
        <taxon>Pseudooceanicola</taxon>
    </lineage>
</organism>
<dbReference type="Gene3D" id="3.20.20.80">
    <property type="entry name" value="Glycosidases"/>
    <property type="match status" value="1"/>
</dbReference>
<evidence type="ECO:0000256" key="3">
    <source>
        <dbReference type="ARBA" id="ARBA00023295"/>
    </source>
</evidence>
<dbReference type="SMART" id="SM00641">
    <property type="entry name" value="Glyco_25"/>
    <property type="match status" value="1"/>
</dbReference>
<proteinExistence type="inferred from homology"/>
<dbReference type="Proteomes" id="UP000283786">
    <property type="component" value="Chromosome"/>
</dbReference>
<feature type="compositionally biased region" description="Low complexity" evidence="4">
    <location>
        <begin position="21"/>
        <end position="30"/>
    </location>
</feature>
<comment type="similarity">
    <text evidence="1">Belongs to the glycosyl hydrolase 25 family.</text>
</comment>
<sequence>MRSGADLPNEGASIIPIRSTGPANPGAASRRPSRRSAFLVLSMVLALSACGRPPEVKGLMNPAPLDASDHRAPGIPASFGDTRPHDWSARAPSAYPVHGIDAARYQGRIDWSRAQRSGVSFAWLKVTEGGDLLDPGYAINAPQARAAGVPVGGYHFYYFCRTAREQAEWFIRNVPKRGGDLPPMLDMEWNHTSPTCQRRPPAATVRADITTFAQIVARHYGTAPVVYTTPDFYRENGLGQLSGVEFFLRSTTAHPSVRYPEERWTFWQYSGTGVVPGVNGIVDLNAFAGDRSDWTRWLGSRRQR</sequence>
<dbReference type="PANTHER" id="PTHR34135:SF2">
    <property type="entry name" value="LYSOZYME"/>
    <property type="match status" value="1"/>
</dbReference>
<gene>
    <name evidence="5" type="ORF">PSAL_003930</name>
</gene>
<evidence type="ECO:0000256" key="2">
    <source>
        <dbReference type="ARBA" id="ARBA00022801"/>
    </source>
</evidence>
<dbReference type="KEGG" id="palw:PSAL_003930"/>
<dbReference type="CDD" id="cd06413">
    <property type="entry name" value="GH25_muramidase_1"/>
    <property type="match status" value="1"/>
</dbReference>
<dbReference type="EMBL" id="CP060436">
    <property type="protein sequence ID" value="QPM89182.1"/>
    <property type="molecule type" value="Genomic_DNA"/>
</dbReference>
<dbReference type="AlphaFoldDB" id="A0A418SFE8"/>
<reference evidence="5 6" key="1">
    <citation type="submission" date="2020-08" db="EMBL/GenBank/DDBJ databases">
        <title>Genome sequence of Rhodobacteraceae bacterium Lw-13e.</title>
        <authorList>
            <person name="Poehlein A."/>
            <person name="Wolter L."/>
            <person name="Daniel R."/>
            <person name="Brinkhoff T."/>
        </authorList>
    </citation>
    <scope>NUCLEOTIDE SEQUENCE [LARGE SCALE GENOMIC DNA]</scope>
    <source>
        <strain evidence="5 6">Lw-13e</strain>
    </source>
</reference>
<dbReference type="PROSITE" id="PS51904">
    <property type="entry name" value="GLYCOSYL_HYDROL_F25_2"/>
    <property type="match status" value="1"/>
</dbReference>
<evidence type="ECO:0000313" key="6">
    <source>
        <dbReference type="Proteomes" id="UP000283786"/>
    </source>
</evidence>
<keyword evidence="6" id="KW-1185">Reference proteome</keyword>
<dbReference type="Pfam" id="PF01183">
    <property type="entry name" value="Glyco_hydro_25"/>
    <property type="match status" value="1"/>
</dbReference>
<dbReference type="GO" id="GO:0003796">
    <property type="term" value="F:lysozyme activity"/>
    <property type="evidence" value="ECO:0007669"/>
    <property type="project" value="InterPro"/>
</dbReference>
<dbReference type="GO" id="GO:0016052">
    <property type="term" value="P:carbohydrate catabolic process"/>
    <property type="evidence" value="ECO:0007669"/>
    <property type="project" value="TreeGrafter"/>
</dbReference>
<dbReference type="PANTHER" id="PTHR34135">
    <property type="entry name" value="LYSOZYME"/>
    <property type="match status" value="1"/>
</dbReference>
<dbReference type="GO" id="GO:0016998">
    <property type="term" value="P:cell wall macromolecule catabolic process"/>
    <property type="evidence" value="ECO:0007669"/>
    <property type="project" value="InterPro"/>
</dbReference>
<evidence type="ECO:0000313" key="5">
    <source>
        <dbReference type="EMBL" id="QPM89182.1"/>
    </source>
</evidence>
<feature type="region of interest" description="Disordered" evidence="4">
    <location>
        <begin position="1"/>
        <end position="31"/>
    </location>
</feature>
<dbReference type="InterPro" id="IPR018077">
    <property type="entry name" value="Glyco_hydro_fam25_subgr"/>
</dbReference>
<dbReference type="InterPro" id="IPR017853">
    <property type="entry name" value="GH"/>
</dbReference>
<dbReference type="InterPro" id="IPR002053">
    <property type="entry name" value="Glyco_hydro_25"/>
</dbReference>
<evidence type="ECO:0000256" key="4">
    <source>
        <dbReference type="SAM" id="MobiDB-lite"/>
    </source>
</evidence>
<dbReference type="GO" id="GO:0009253">
    <property type="term" value="P:peptidoglycan catabolic process"/>
    <property type="evidence" value="ECO:0007669"/>
    <property type="project" value="InterPro"/>
</dbReference>
<protein>
    <submittedName>
        <fullName evidence="5">Uncharacterized protein</fullName>
    </submittedName>
</protein>
<evidence type="ECO:0000256" key="1">
    <source>
        <dbReference type="ARBA" id="ARBA00010646"/>
    </source>
</evidence>
<keyword evidence="2" id="KW-0378">Hydrolase</keyword>
<keyword evidence="3" id="KW-0326">Glycosidase</keyword>
<name>A0A418SFE8_9RHOB</name>